<reference evidence="3 4" key="1">
    <citation type="submission" date="2018-06" db="EMBL/GenBank/DDBJ databases">
        <title>Sphaerisporangium craniellae sp. nov., isolated from a marine sponge in the South China Sea.</title>
        <authorList>
            <person name="Li L."/>
        </authorList>
    </citation>
    <scope>NUCLEOTIDE SEQUENCE [LARGE SCALE GENOMIC DNA]</scope>
    <source>
        <strain evidence="3 4">LHW63015</strain>
    </source>
</reference>
<evidence type="ECO:0000256" key="2">
    <source>
        <dbReference type="SAM" id="Phobius"/>
    </source>
</evidence>
<evidence type="ECO:0000256" key="1">
    <source>
        <dbReference type="SAM" id="Coils"/>
    </source>
</evidence>
<sequence>MTMPGEEPTIGEVGRTLSSFVLDTRERFAQLRASIDVMVTRDLYEAHRTAMQEDIVQLREELRTERERKAADRRMVVAALISAGLSLVVAIVAAALLLALGIK</sequence>
<keyword evidence="1" id="KW-0175">Coiled coil</keyword>
<comment type="caution">
    <text evidence="3">The sequence shown here is derived from an EMBL/GenBank/DDBJ whole genome shotgun (WGS) entry which is preliminary data.</text>
</comment>
<keyword evidence="2" id="KW-0472">Membrane</keyword>
<organism evidence="3 4">
    <name type="scientific">Spongiactinospora rosea</name>
    <dbReference type="NCBI Taxonomy" id="2248750"/>
    <lineage>
        <taxon>Bacteria</taxon>
        <taxon>Bacillati</taxon>
        <taxon>Actinomycetota</taxon>
        <taxon>Actinomycetes</taxon>
        <taxon>Streptosporangiales</taxon>
        <taxon>Streptosporangiaceae</taxon>
        <taxon>Spongiactinospora</taxon>
    </lineage>
</organism>
<keyword evidence="2" id="KW-1133">Transmembrane helix</keyword>
<dbReference type="AlphaFoldDB" id="A0A366M5X9"/>
<feature type="coiled-coil region" evidence="1">
    <location>
        <begin position="41"/>
        <end position="68"/>
    </location>
</feature>
<feature type="transmembrane region" description="Helical" evidence="2">
    <location>
        <begin position="76"/>
        <end position="102"/>
    </location>
</feature>
<dbReference type="Proteomes" id="UP000253303">
    <property type="component" value="Unassembled WGS sequence"/>
</dbReference>
<accession>A0A366M5X9</accession>
<name>A0A366M5X9_9ACTN</name>
<evidence type="ECO:0000313" key="3">
    <source>
        <dbReference type="EMBL" id="RBQ21631.1"/>
    </source>
</evidence>
<dbReference type="RefSeq" id="WP_113978449.1">
    <property type="nucleotide sequence ID" value="NZ_QMEY01000001.1"/>
</dbReference>
<evidence type="ECO:0000313" key="4">
    <source>
        <dbReference type="Proteomes" id="UP000253303"/>
    </source>
</evidence>
<gene>
    <name evidence="3" type="ORF">DP939_02660</name>
</gene>
<keyword evidence="2" id="KW-0812">Transmembrane</keyword>
<protein>
    <submittedName>
        <fullName evidence="3">Uncharacterized protein</fullName>
    </submittedName>
</protein>
<proteinExistence type="predicted"/>
<dbReference type="EMBL" id="QMEY01000001">
    <property type="protein sequence ID" value="RBQ21631.1"/>
    <property type="molecule type" value="Genomic_DNA"/>
</dbReference>
<keyword evidence="4" id="KW-1185">Reference proteome</keyword>
<dbReference type="OrthoDB" id="4263358at2"/>